<accession>A0A4C1X5C9</accession>
<keyword evidence="2" id="KW-1185">Reference proteome</keyword>
<dbReference type="AlphaFoldDB" id="A0A4C1X5C9"/>
<sequence length="107" mass="12008">MSYKNDKNISKLNIGESESSTLNWNYVCNVESDPHRRVVLRVQMRASAGAYTESEMTFVAHAAISDSFVDVKCGQLEFQVHPESCDTTLTCNALTMPTSAHRLPYVY</sequence>
<protein>
    <submittedName>
        <fullName evidence="1">Uncharacterized protein</fullName>
    </submittedName>
</protein>
<dbReference type="Proteomes" id="UP000299102">
    <property type="component" value="Unassembled WGS sequence"/>
</dbReference>
<proteinExistence type="predicted"/>
<name>A0A4C1X5C9_EUMVA</name>
<evidence type="ECO:0000313" key="1">
    <source>
        <dbReference type="EMBL" id="GBP58948.1"/>
    </source>
</evidence>
<comment type="caution">
    <text evidence="1">The sequence shown here is derived from an EMBL/GenBank/DDBJ whole genome shotgun (WGS) entry which is preliminary data.</text>
</comment>
<reference evidence="1 2" key="1">
    <citation type="journal article" date="2019" name="Commun. Biol.">
        <title>The bagworm genome reveals a unique fibroin gene that provides high tensile strength.</title>
        <authorList>
            <person name="Kono N."/>
            <person name="Nakamura H."/>
            <person name="Ohtoshi R."/>
            <person name="Tomita M."/>
            <person name="Numata K."/>
            <person name="Arakawa K."/>
        </authorList>
    </citation>
    <scope>NUCLEOTIDE SEQUENCE [LARGE SCALE GENOMIC DNA]</scope>
</reference>
<organism evidence="1 2">
    <name type="scientific">Eumeta variegata</name>
    <name type="common">Bagworm moth</name>
    <name type="synonym">Eumeta japonica</name>
    <dbReference type="NCBI Taxonomy" id="151549"/>
    <lineage>
        <taxon>Eukaryota</taxon>
        <taxon>Metazoa</taxon>
        <taxon>Ecdysozoa</taxon>
        <taxon>Arthropoda</taxon>
        <taxon>Hexapoda</taxon>
        <taxon>Insecta</taxon>
        <taxon>Pterygota</taxon>
        <taxon>Neoptera</taxon>
        <taxon>Endopterygota</taxon>
        <taxon>Lepidoptera</taxon>
        <taxon>Glossata</taxon>
        <taxon>Ditrysia</taxon>
        <taxon>Tineoidea</taxon>
        <taxon>Psychidae</taxon>
        <taxon>Oiketicinae</taxon>
        <taxon>Eumeta</taxon>
    </lineage>
</organism>
<gene>
    <name evidence="1" type="ORF">EVAR_97321_1</name>
</gene>
<dbReference type="EMBL" id="BGZK01000749">
    <property type="protein sequence ID" value="GBP58948.1"/>
    <property type="molecule type" value="Genomic_DNA"/>
</dbReference>
<evidence type="ECO:0000313" key="2">
    <source>
        <dbReference type="Proteomes" id="UP000299102"/>
    </source>
</evidence>